<accession>S8DHX9</accession>
<dbReference type="AlphaFoldDB" id="S8DHX9"/>
<reference evidence="1 2" key="1">
    <citation type="journal article" date="2013" name="BMC Genomics">
        <title>The miniature genome of a carnivorous plant Genlisea aurea contains a low number of genes and short non-coding sequences.</title>
        <authorList>
            <person name="Leushkin E.V."/>
            <person name="Sutormin R.A."/>
            <person name="Nabieva E.R."/>
            <person name="Penin A.A."/>
            <person name="Kondrashov A.S."/>
            <person name="Logacheva M.D."/>
        </authorList>
    </citation>
    <scope>NUCLEOTIDE SEQUENCE [LARGE SCALE GENOMIC DNA]</scope>
</reference>
<comment type="caution">
    <text evidence="1">The sequence shown here is derived from an EMBL/GenBank/DDBJ whole genome shotgun (WGS) entry which is preliminary data.</text>
</comment>
<protein>
    <submittedName>
        <fullName evidence="1">Uncharacterized protein</fullName>
    </submittedName>
</protein>
<organism evidence="1 2">
    <name type="scientific">Genlisea aurea</name>
    <dbReference type="NCBI Taxonomy" id="192259"/>
    <lineage>
        <taxon>Eukaryota</taxon>
        <taxon>Viridiplantae</taxon>
        <taxon>Streptophyta</taxon>
        <taxon>Embryophyta</taxon>
        <taxon>Tracheophyta</taxon>
        <taxon>Spermatophyta</taxon>
        <taxon>Magnoliopsida</taxon>
        <taxon>eudicotyledons</taxon>
        <taxon>Gunneridae</taxon>
        <taxon>Pentapetalae</taxon>
        <taxon>asterids</taxon>
        <taxon>lamiids</taxon>
        <taxon>Lamiales</taxon>
        <taxon>Lentibulariaceae</taxon>
        <taxon>Genlisea</taxon>
    </lineage>
</organism>
<proteinExistence type="predicted"/>
<sequence>MEDIRVESARHRLMRPMLRSRIGQTSLETSKVEYLRKEDLKILLERAELRGQRVRDACRVMILQHVQ</sequence>
<evidence type="ECO:0000313" key="2">
    <source>
        <dbReference type="Proteomes" id="UP000015453"/>
    </source>
</evidence>
<gene>
    <name evidence="1" type="ORF">M569_15815</name>
</gene>
<dbReference type="EMBL" id="AUSU01008724">
    <property type="protein sequence ID" value="EPS58997.1"/>
    <property type="molecule type" value="Genomic_DNA"/>
</dbReference>
<dbReference type="Proteomes" id="UP000015453">
    <property type="component" value="Unassembled WGS sequence"/>
</dbReference>
<keyword evidence="2" id="KW-1185">Reference proteome</keyword>
<evidence type="ECO:0000313" key="1">
    <source>
        <dbReference type="EMBL" id="EPS58997.1"/>
    </source>
</evidence>
<name>S8DHX9_9LAMI</name>